<dbReference type="OrthoDB" id="105720at2"/>
<evidence type="ECO:0000256" key="4">
    <source>
        <dbReference type="ARBA" id="ARBA00022692"/>
    </source>
</evidence>
<feature type="transmembrane region" description="Helical" evidence="8">
    <location>
        <begin position="98"/>
        <end position="117"/>
    </location>
</feature>
<dbReference type="GO" id="GO:0005886">
    <property type="term" value="C:plasma membrane"/>
    <property type="evidence" value="ECO:0007669"/>
    <property type="project" value="UniProtKB-SubCell"/>
</dbReference>
<dbReference type="EMBL" id="CP046909">
    <property type="protein sequence ID" value="QGZ53924.1"/>
    <property type="molecule type" value="Genomic_DNA"/>
</dbReference>
<reference evidence="9 10" key="1">
    <citation type="submission" date="2019-12" db="EMBL/GenBank/DDBJ databases">
        <title>Paraburkholderia acidiphila 7Q-K02 sp. nov and Paraburkholderia acidisoli DHF22 sp. nov., two strains isolated from forest soil.</title>
        <authorList>
            <person name="Gao Z."/>
            <person name="Qiu L."/>
        </authorList>
    </citation>
    <scope>NUCLEOTIDE SEQUENCE [LARGE SCALE GENOMIC DNA]</scope>
    <source>
        <strain evidence="9 10">7Q-K02</strain>
    </source>
</reference>
<protein>
    <submittedName>
        <fullName evidence="9">FUSC family protein</fullName>
    </submittedName>
</protein>
<keyword evidence="6 8" id="KW-0472">Membrane</keyword>
<dbReference type="Proteomes" id="UP000434209">
    <property type="component" value="Chromosome 1"/>
</dbReference>
<feature type="compositionally biased region" description="Low complexity" evidence="7">
    <location>
        <begin position="690"/>
        <end position="710"/>
    </location>
</feature>
<evidence type="ECO:0000256" key="1">
    <source>
        <dbReference type="ARBA" id="ARBA00004651"/>
    </source>
</evidence>
<dbReference type="KEGG" id="pacp:FAZ97_02790"/>
<feature type="transmembrane region" description="Helical" evidence="8">
    <location>
        <begin position="124"/>
        <end position="140"/>
    </location>
</feature>
<accession>A0A7Z2G2L7</accession>
<proteinExistence type="predicted"/>
<evidence type="ECO:0000313" key="9">
    <source>
        <dbReference type="EMBL" id="QGZ53924.1"/>
    </source>
</evidence>
<dbReference type="AlphaFoldDB" id="A0A7Z2G2L7"/>
<feature type="transmembrane region" description="Helical" evidence="8">
    <location>
        <begin position="407"/>
        <end position="425"/>
    </location>
</feature>
<evidence type="ECO:0000313" key="10">
    <source>
        <dbReference type="Proteomes" id="UP000434209"/>
    </source>
</evidence>
<organism evidence="9 10">
    <name type="scientific">Paraburkholderia acidiphila</name>
    <dbReference type="NCBI Taxonomy" id="2571747"/>
    <lineage>
        <taxon>Bacteria</taxon>
        <taxon>Pseudomonadati</taxon>
        <taxon>Pseudomonadota</taxon>
        <taxon>Betaproteobacteria</taxon>
        <taxon>Burkholderiales</taxon>
        <taxon>Burkholderiaceae</taxon>
        <taxon>Paraburkholderia</taxon>
    </lineage>
</organism>
<evidence type="ECO:0000256" key="2">
    <source>
        <dbReference type="ARBA" id="ARBA00022448"/>
    </source>
</evidence>
<name>A0A7Z2G2L7_9BURK</name>
<feature type="transmembrane region" description="Helical" evidence="8">
    <location>
        <begin position="487"/>
        <end position="506"/>
    </location>
</feature>
<keyword evidence="2" id="KW-0813">Transport</keyword>
<feature type="region of interest" description="Disordered" evidence="7">
    <location>
        <begin position="685"/>
        <end position="710"/>
    </location>
</feature>
<evidence type="ECO:0000256" key="8">
    <source>
        <dbReference type="SAM" id="Phobius"/>
    </source>
</evidence>
<dbReference type="RefSeq" id="WP_158757084.1">
    <property type="nucleotide sequence ID" value="NZ_CP046909.1"/>
</dbReference>
<dbReference type="PANTHER" id="PTHR30509">
    <property type="entry name" value="P-HYDROXYBENZOIC ACID EFFLUX PUMP SUBUNIT-RELATED"/>
    <property type="match status" value="1"/>
</dbReference>
<keyword evidence="10" id="KW-1185">Reference proteome</keyword>
<feature type="transmembrane region" description="Helical" evidence="8">
    <location>
        <begin position="152"/>
        <end position="174"/>
    </location>
</feature>
<feature type="transmembrane region" description="Helical" evidence="8">
    <location>
        <begin position="35"/>
        <end position="60"/>
    </location>
</feature>
<keyword evidence="5 8" id="KW-1133">Transmembrane helix</keyword>
<evidence type="ECO:0000256" key="3">
    <source>
        <dbReference type="ARBA" id="ARBA00022475"/>
    </source>
</evidence>
<dbReference type="InterPro" id="IPR006726">
    <property type="entry name" value="PHBA_efflux_AaeB/fusaric-R"/>
</dbReference>
<feature type="transmembrane region" description="Helical" evidence="8">
    <location>
        <begin position="379"/>
        <end position="400"/>
    </location>
</feature>
<keyword evidence="4 8" id="KW-0812">Transmembrane</keyword>
<evidence type="ECO:0000256" key="6">
    <source>
        <dbReference type="ARBA" id="ARBA00023136"/>
    </source>
</evidence>
<evidence type="ECO:0000256" key="7">
    <source>
        <dbReference type="SAM" id="MobiDB-lite"/>
    </source>
</evidence>
<dbReference type="Pfam" id="PF04632">
    <property type="entry name" value="FUSC"/>
    <property type="match status" value="1"/>
</dbReference>
<dbReference type="GO" id="GO:0022857">
    <property type="term" value="F:transmembrane transporter activity"/>
    <property type="evidence" value="ECO:0007669"/>
    <property type="project" value="InterPro"/>
</dbReference>
<feature type="transmembrane region" description="Helical" evidence="8">
    <location>
        <begin position="354"/>
        <end position="373"/>
    </location>
</feature>
<keyword evidence="3" id="KW-1003">Cell membrane</keyword>
<dbReference type="PANTHER" id="PTHR30509:SF9">
    <property type="entry name" value="MULTIDRUG RESISTANCE PROTEIN MDTO"/>
    <property type="match status" value="1"/>
</dbReference>
<feature type="transmembrane region" description="Helical" evidence="8">
    <location>
        <begin position="72"/>
        <end position="92"/>
    </location>
</feature>
<evidence type="ECO:0000256" key="5">
    <source>
        <dbReference type="ARBA" id="ARBA00022989"/>
    </source>
</evidence>
<gene>
    <name evidence="9" type="ORF">FAZ97_02790</name>
</gene>
<feature type="transmembrane region" description="Helical" evidence="8">
    <location>
        <begin position="431"/>
        <end position="448"/>
    </location>
</feature>
<comment type="subcellular location">
    <subcellularLocation>
        <location evidence="1">Cell membrane</location>
        <topology evidence="1">Multi-pass membrane protein</topology>
    </subcellularLocation>
</comment>
<sequence>MNAPLAERLKNSLRWLAAELAPFPGRGQFALRLTLASAIAILIGETFQIPYMVMSLVAIFFTVQANVVMTRVIFIALTLADIIAVPLYIWLLNFTYDYPVLRIVVSGLLFFSFMFCVRVSKAGAVLLGPAMIILYAQSFADLTGQAEYLVRQVLWSVVAITYGSILALLVNSLFASANPLRQLQAEAHRQLTRAAERLGQLAAAEALAPPSSPETLQRQCATLQNFATFANMADAKDYAGQQYRQCCIAAVSHVQHVCNALPKALPGASPALRRALGRLHGQLLALDAAIAAHTAFHLAWVPDEEERAALPALAQAEDIYRTLQAVDQFDSAAAPEQPAVKEPLLAPDAFTNPAYVRFALKVLICGLSGYFVFNVLQWPGIHTILITSGMVALPGLGTSVRQMTLRFYGALLGSLSALLVFVFVMPYIDTIVGLLLTMVPVIAAGAWLTAGSERFAYIGTQGAATFALALLEHFGPSTDLTEIRDRMVGIMLGVGICWLVYAFIWPESEGSATRAKLAALVRALAALVRAPVGKDDPALQMAYAKQHMQCWSVLNECNLALERVRYEPQFKHGALAQLAAQAERMLGVSRDVLVAQDHVHSHALAAADMANPAASPAREDAEKLRDETAALLELYAERVGKRGAPPLRELEQLRALAQQTSGAARAPMPADLRRLALHAAELPGWDAGNDSTPAAAIDLAAASPATREAP</sequence>